<evidence type="ECO:0000313" key="2">
    <source>
        <dbReference type="EnsemblPlants" id="KEH15988"/>
    </source>
</evidence>
<proteinExistence type="predicted"/>
<dbReference type="EMBL" id="KL403118">
    <property type="protein sequence ID" value="KEH15988.1"/>
    <property type="molecule type" value="Genomic_DNA"/>
</dbReference>
<accession>A0A072TG77</accession>
<evidence type="ECO:0000313" key="3">
    <source>
        <dbReference type="Proteomes" id="UP000002051"/>
    </source>
</evidence>
<dbReference type="PaxDb" id="3880-AES87897"/>
<reference evidence="2" key="3">
    <citation type="submission" date="2015-06" db="UniProtKB">
        <authorList>
            <consortium name="EnsemblPlants"/>
        </authorList>
    </citation>
    <scope>IDENTIFICATION</scope>
    <source>
        <strain evidence="2">cv. Jemalong A17</strain>
    </source>
</reference>
<dbReference type="EnsemblPlants" id="KEH15988">
    <property type="protein sequence ID" value="KEH15988"/>
    <property type="gene ID" value="MTR_0393s0020"/>
</dbReference>
<dbReference type="HOGENOM" id="CLU_1734229_0_0_1"/>
<dbReference type="Proteomes" id="UP000002051">
    <property type="component" value="Unassembled WGS sequence"/>
</dbReference>
<gene>
    <name evidence="1" type="ORF">MTR_0393s0020</name>
</gene>
<sequence>MNKGVYPAQGVSEYNIKDSTTVINPTHTIQRCVDCGKLSMECGMMHDVMQKKSIMMESRKNMPFGKDYGFTCTCITGSTKFPKSLTTSKFHLGYGTTPVPISFVRKSRLNVVSMNSGIEIRLKTKRLQVELQVVARELQVVSRHNEQPYSP</sequence>
<protein>
    <submittedName>
        <fullName evidence="1 2">Uncharacterized protein</fullName>
    </submittedName>
</protein>
<keyword evidence="3" id="KW-1185">Reference proteome</keyword>
<organism evidence="1 3">
    <name type="scientific">Medicago truncatula</name>
    <name type="common">Barrel medic</name>
    <name type="synonym">Medicago tribuloides</name>
    <dbReference type="NCBI Taxonomy" id="3880"/>
    <lineage>
        <taxon>Eukaryota</taxon>
        <taxon>Viridiplantae</taxon>
        <taxon>Streptophyta</taxon>
        <taxon>Embryophyta</taxon>
        <taxon>Tracheophyta</taxon>
        <taxon>Spermatophyta</taxon>
        <taxon>Magnoliopsida</taxon>
        <taxon>eudicotyledons</taxon>
        <taxon>Gunneridae</taxon>
        <taxon>Pentapetalae</taxon>
        <taxon>rosids</taxon>
        <taxon>fabids</taxon>
        <taxon>Fabales</taxon>
        <taxon>Fabaceae</taxon>
        <taxon>Papilionoideae</taxon>
        <taxon>50 kb inversion clade</taxon>
        <taxon>NPAAA clade</taxon>
        <taxon>Hologalegina</taxon>
        <taxon>IRL clade</taxon>
        <taxon>Trifolieae</taxon>
        <taxon>Medicago</taxon>
    </lineage>
</organism>
<reference evidence="1 3" key="1">
    <citation type="journal article" date="2011" name="Nature">
        <title>The Medicago genome provides insight into the evolution of rhizobial symbioses.</title>
        <authorList>
            <person name="Young N.D."/>
            <person name="Debelle F."/>
            <person name="Oldroyd G.E."/>
            <person name="Geurts R."/>
            <person name="Cannon S.B."/>
            <person name="Udvardi M.K."/>
            <person name="Benedito V.A."/>
            <person name="Mayer K.F."/>
            <person name="Gouzy J."/>
            <person name="Schoof H."/>
            <person name="Van de Peer Y."/>
            <person name="Proost S."/>
            <person name="Cook D.R."/>
            <person name="Meyers B.C."/>
            <person name="Spannagl M."/>
            <person name="Cheung F."/>
            <person name="De Mita S."/>
            <person name="Krishnakumar V."/>
            <person name="Gundlach H."/>
            <person name="Zhou S."/>
            <person name="Mudge J."/>
            <person name="Bharti A.K."/>
            <person name="Murray J.D."/>
            <person name="Naoumkina M.A."/>
            <person name="Rosen B."/>
            <person name="Silverstein K.A."/>
            <person name="Tang H."/>
            <person name="Rombauts S."/>
            <person name="Zhao P.X."/>
            <person name="Zhou P."/>
            <person name="Barbe V."/>
            <person name="Bardou P."/>
            <person name="Bechner M."/>
            <person name="Bellec A."/>
            <person name="Berger A."/>
            <person name="Berges H."/>
            <person name="Bidwell S."/>
            <person name="Bisseling T."/>
            <person name="Choisne N."/>
            <person name="Couloux A."/>
            <person name="Denny R."/>
            <person name="Deshpande S."/>
            <person name="Dai X."/>
            <person name="Doyle J.J."/>
            <person name="Dudez A.M."/>
            <person name="Farmer A.D."/>
            <person name="Fouteau S."/>
            <person name="Franken C."/>
            <person name="Gibelin C."/>
            <person name="Gish J."/>
            <person name="Goldstein S."/>
            <person name="Gonzalez A.J."/>
            <person name="Green P.J."/>
            <person name="Hallab A."/>
            <person name="Hartog M."/>
            <person name="Hua A."/>
            <person name="Humphray S.J."/>
            <person name="Jeong D.H."/>
            <person name="Jing Y."/>
            <person name="Jocker A."/>
            <person name="Kenton S.M."/>
            <person name="Kim D.J."/>
            <person name="Klee K."/>
            <person name="Lai H."/>
            <person name="Lang C."/>
            <person name="Lin S."/>
            <person name="Macmil S.L."/>
            <person name="Magdelenat G."/>
            <person name="Matthews L."/>
            <person name="McCorrison J."/>
            <person name="Monaghan E.L."/>
            <person name="Mun J.H."/>
            <person name="Najar F.Z."/>
            <person name="Nicholson C."/>
            <person name="Noirot C."/>
            <person name="O'Bleness M."/>
            <person name="Paule C.R."/>
            <person name="Poulain J."/>
            <person name="Prion F."/>
            <person name="Qin B."/>
            <person name="Qu C."/>
            <person name="Retzel E.F."/>
            <person name="Riddle C."/>
            <person name="Sallet E."/>
            <person name="Samain S."/>
            <person name="Samson N."/>
            <person name="Sanders I."/>
            <person name="Saurat O."/>
            <person name="Scarpelli C."/>
            <person name="Schiex T."/>
            <person name="Segurens B."/>
            <person name="Severin A.J."/>
            <person name="Sherrier D.J."/>
            <person name="Shi R."/>
            <person name="Sims S."/>
            <person name="Singer S.R."/>
            <person name="Sinharoy S."/>
            <person name="Sterck L."/>
            <person name="Viollet A."/>
            <person name="Wang B.B."/>
            <person name="Wang K."/>
            <person name="Wang M."/>
            <person name="Wang X."/>
            <person name="Warfsmann J."/>
            <person name="Weissenbach J."/>
            <person name="White D.D."/>
            <person name="White J.D."/>
            <person name="Wiley G.B."/>
            <person name="Wincker P."/>
            <person name="Xing Y."/>
            <person name="Yang L."/>
            <person name="Yao Z."/>
            <person name="Ying F."/>
            <person name="Zhai J."/>
            <person name="Zhou L."/>
            <person name="Zuber A."/>
            <person name="Denarie J."/>
            <person name="Dixon R.A."/>
            <person name="May G.D."/>
            <person name="Schwartz D.C."/>
            <person name="Rogers J."/>
            <person name="Quetier F."/>
            <person name="Town C.D."/>
            <person name="Roe B.A."/>
        </authorList>
    </citation>
    <scope>NUCLEOTIDE SEQUENCE [LARGE SCALE GENOMIC DNA]</scope>
    <source>
        <strain evidence="1">A17</strain>
        <strain evidence="2 3">cv. Jemalong A17</strain>
    </source>
</reference>
<dbReference type="AlphaFoldDB" id="A0A072TG77"/>
<name>A0A072TG77_MEDTR</name>
<reference evidence="1 3" key="2">
    <citation type="journal article" date="2014" name="BMC Genomics">
        <title>An improved genome release (version Mt4.0) for the model legume Medicago truncatula.</title>
        <authorList>
            <person name="Tang H."/>
            <person name="Krishnakumar V."/>
            <person name="Bidwell S."/>
            <person name="Rosen B."/>
            <person name="Chan A."/>
            <person name="Zhou S."/>
            <person name="Gentzbittel L."/>
            <person name="Childs K.L."/>
            <person name="Yandell M."/>
            <person name="Gundlach H."/>
            <person name="Mayer K.F."/>
            <person name="Schwartz D.C."/>
            <person name="Town C.D."/>
        </authorList>
    </citation>
    <scope>GENOME REANNOTATION</scope>
    <source>
        <strain evidence="1">A17</strain>
        <strain evidence="2 3">cv. Jemalong A17</strain>
    </source>
</reference>
<evidence type="ECO:0000313" key="1">
    <source>
        <dbReference type="EMBL" id="KEH15988.1"/>
    </source>
</evidence>